<dbReference type="AlphaFoldDB" id="A0A3A0UTM7"/>
<dbReference type="Proteomes" id="UP000265541">
    <property type="component" value="Unassembled WGS sequence"/>
</dbReference>
<proteinExistence type="predicted"/>
<dbReference type="Gene3D" id="1.10.1370.20">
    <property type="entry name" value="Oligoendopeptidase f, C-terminal domain"/>
    <property type="match status" value="1"/>
</dbReference>
<evidence type="ECO:0000313" key="1">
    <source>
        <dbReference type="EMBL" id="RIP15159.1"/>
    </source>
</evidence>
<feature type="non-terminal residue" evidence="1">
    <location>
        <position position="1"/>
    </location>
</feature>
<dbReference type="SUPFAM" id="SSF55486">
    <property type="entry name" value="Metalloproteases ('zincins'), catalytic domain"/>
    <property type="match status" value="1"/>
</dbReference>
<dbReference type="OrthoDB" id="9766487at2"/>
<accession>A0A3A0UTM7</accession>
<protein>
    <submittedName>
        <fullName evidence="1">Oligoendopeptidase F</fullName>
    </submittedName>
</protein>
<gene>
    <name evidence="1" type="ORF">BUZ14_16985</name>
</gene>
<reference evidence="1 2" key="1">
    <citation type="journal article" date="2016" name="Front. Microbiol.">
        <title>Comprehensive Phylogenetic Analysis of Bovine Non-aureus Staphylococci Species Based on Whole-Genome Sequencing.</title>
        <authorList>
            <person name="Naushad S."/>
            <person name="Barkema H.W."/>
            <person name="Luby C."/>
            <person name="Condas L.A."/>
            <person name="Nobrega D.B."/>
            <person name="Carson D.A."/>
            <person name="De Buck J."/>
        </authorList>
    </citation>
    <scope>NUCLEOTIDE SEQUENCE [LARGE SCALE GENOMIC DNA]</scope>
    <source>
        <strain evidence="1 2">SNUC 4781</strain>
    </source>
</reference>
<sequence>VYSQFFGDSVKLTEGTELTWMRQPHYYMGLYSYTYSAGLTIGTVMSQRIQTEGQPAVDAWLETLKAGGSKSPVELADIAGIDIRTDAPLKSTIGYIGKLVDELEMLTDEIEAEQ</sequence>
<comment type="caution">
    <text evidence="1">The sequence shown here is derived from an EMBL/GenBank/DDBJ whole genome shotgun (WGS) entry which is preliminary data.</text>
</comment>
<evidence type="ECO:0000313" key="2">
    <source>
        <dbReference type="Proteomes" id="UP000265541"/>
    </source>
</evidence>
<name>A0A3A0UTM7_STAGA</name>
<organism evidence="1 2">
    <name type="scientific">Staphylococcus gallinarum</name>
    <dbReference type="NCBI Taxonomy" id="1293"/>
    <lineage>
        <taxon>Bacteria</taxon>
        <taxon>Bacillati</taxon>
        <taxon>Bacillota</taxon>
        <taxon>Bacilli</taxon>
        <taxon>Bacillales</taxon>
        <taxon>Staphylococcaceae</taxon>
        <taxon>Staphylococcus</taxon>
    </lineage>
</organism>
<dbReference type="EMBL" id="QYJN01000555">
    <property type="protein sequence ID" value="RIP15159.1"/>
    <property type="molecule type" value="Genomic_DNA"/>
</dbReference>
<dbReference type="InterPro" id="IPR042088">
    <property type="entry name" value="OligoPept_F_C"/>
</dbReference>